<comment type="subcellular location">
    <subcellularLocation>
        <location evidence="1">Cell membrane</location>
        <topology evidence="1">Multi-pass membrane protein</topology>
    </subcellularLocation>
</comment>
<evidence type="ECO:0000256" key="4">
    <source>
        <dbReference type="ARBA" id="ARBA00023136"/>
    </source>
</evidence>
<evidence type="ECO:0000256" key="3">
    <source>
        <dbReference type="ARBA" id="ARBA00022989"/>
    </source>
</evidence>
<feature type="domain" description="Major facilitator superfamily (MFS) profile" evidence="6">
    <location>
        <begin position="17"/>
        <end position="462"/>
    </location>
</feature>
<gene>
    <name evidence="7" type="ORF">PROPJV5_1934</name>
</gene>
<feature type="transmembrane region" description="Helical" evidence="5">
    <location>
        <begin position="434"/>
        <end position="455"/>
    </location>
</feature>
<sequence length="464" mass="48098">MTGGVSRTSAAGVSPLLVVGILAAVLATAFESYGTLTAMPSAASQFGRMDLYDWAFTTFMIFQVMAIVIGGRLCDRIGSVIPLAGGMVVFVLGLAAAGLSVSMHMLLATRAVQGLGAGMSNVALMVLIGRVFSDERKPAMMSAFSFCWVLPSFAGPPVAAFITEHFGWHWVFWGLIPVVVFSLATGWAPLMRVRGRDLDAIDEGNEDPANAPVPLWAAVCAALGAAMIQYAGHRLDLVAAVVALAGLVLLRLAIPALMPAGFLRLGRGLPSVMVTRGLENGAFIASETYLLLILTQEHGMDLGRASILLCTGSITWALSSWAQSQQWMRGRMRRDRIIVLGAWLCTIGVAVMLVCALVEALPVPVLIAGYATGGFGMGLIASSTSLAVMALSDPAVLGRSTSSLQVSEGLLNSLITGVAGSAYALGAAGGNWPIVFGSVLAVTTTAAAVGLVAALRVGPVHDPA</sequence>
<evidence type="ECO:0000256" key="5">
    <source>
        <dbReference type="SAM" id="Phobius"/>
    </source>
</evidence>
<name>A0A375I299_9ACTN</name>
<feature type="transmembrane region" description="Helical" evidence="5">
    <location>
        <begin position="367"/>
        <end position="388"/>
    </location>
</feature>
<protein>
    <submittedName>
        <fullName evidence="7">Major Facilitator Superfamily</fullName>
    </submittedName>
</protein>
<dbReference type="Gene3D" id="1.20.1250.20">
    <property type="entry name" value="MFS general substrate transporter like domains"/>
    <property type="match status" value="1"/>
</dbReference>
<feature type="transmembrane region" description="Helical" evidence="5">
    <location>
        <begin position="211"/>
        <end position="231"/>
    </location>
</feature>
<feature type="transmembrane region" description="Helical" evidence="5">
    <location>
        <begin position="51"/>
        <end position="71"/>
    </location>
</feature>
<dbReference type="PANTHER" id="PTHR23501:SF154">
    <property type="entry name" value="MULTIDRUG-EFFLUX TRANSPORTER RV1634-RELATED"/>
    <property type="match status" value="1"/>
</dbReference>
<accession>A0A375I299</accession>
<dbReference type="InterPro" id="IPR011701">
    <property type="entry name" value="MFS"/>
</dbReference>
<dbReference type="GO" id="GO:0005886">
    <property type="term" value="C:plasma membrane"/>
    <property type="evidence" value="ECO:0007669"/>
    <property type="project" value="UniProtKB-SubCell"/>
</dbReference>
<evidence type="ECO:0000259" key="6">
    <source>
        <dbReference type="PROSITE" id="PS50850"/>
    </source>
</evidence>
<dbReference type="Pfam" id="PF07690">
    <property type="entry name" value="MFS_1"/>
    <property type="match status" value="1"/>
</dbReference>
<feature type="transmembrane region" description="Helical" evidence="5">
    <location>
        <begin position="337"/>
        <end position="361"/>
    </location>
</feature>
<dbReference type="AlphaFoldDB" id="A0A375I299"/>
<feature type="transmembrane region" description="Helical" evidence="5">
    <location>
        <begin position="139"/>
        <end position="162"/>
    </location>
</feature>
<evidence type="ECO:0000313" key="8">
    <source>
        <dbReference type="Proteomes" id="UP000265962"/>
    </source>
</evidence>
<dbReference type="InterPro" id="IPR036259">
    <property type="entry name" value="MFS_trans_sf"/>
</dbReference>
<proteinExistence type="predicted"/>
<evidence type="ECO:0000313" key="7">
    <source>
        <dbReference type="EMBL" id="SPF68960.1"/>
    </source>
</evidence>
<dbReference type="Proteomes" id="UP000265962">
    <property type="component" value="Unassembled WGS sequence"/>
</dbReference>
<dbReference type="PANTHER" id="PTHR23501">
    <property type="entry name" value="MAJOR FACILITATOR SUPERFAMILY"/>
    <property type="match status" value="1"/>
</dbReference>
<dbReference type="GO" id="GO:0022857">
    <property type="term" value="F:transmembrane transporter activity"/>
    <property type="evidence" value="ECO:0007669"/>
    <property type="project" value="InterPro"/>
</dbReference>
<keyword evidence="2 5" id="KW-0812">Transmembrane</keyword>
<dbReference type="SUPFAM" id="SSF103473">
    <property type="entry name" value="MFS general substrate transporter"/>
    <property type="match status" value="1"/>
</dbReference>
<dbReference type="OrthoDB" id="9778875at2"/>
<feature type="transmembrane region" description="Helical" evidence="5">
    <location>
        <begin position="168"/>
        <end position="190"/>
    </location>
</feature>
<dbReference type="PROSITE" id="PS50850">
    <property type="entry name" value="MFS"/>
    <property type="match status" value="1"/>
</dbReference>
<feature type="transmembrane region" description="Helical" evidence="5">
    <location>
        <begin position="83"/>
        <end position="105"/>
    </location>
</feature>
<feature type="transmembrane region" description="Helical" evidence="5">
    <location>
        <begin position="409"/>
        <end position="428"/>
    </location>
</feature>
<organism evidence="7 8">
    <name type="scientific">Propionibacterium ruminifibrarum</name>
    <dbReference type="NCBI Taxonomy" id="1962131"/>
    <lineage>
        <taxon>Bacteria</taxon>
        <taxon>Bacillati</taxon>
        <taxon>Actinomycetota</taxon>
        <taxon>Actinomycetes</taxon>
        <taxon>Propionibacteriales</taxon>
        <taxon>Propionibacteriaceae</taxon>
        <taxon>Propionibacterium</taxon>
    </lineage>
</organism>
<reference evidence="8" key="1">
    <citation type="submission" date="2018-02" db="EMBL/GenBank/DDBJ databases">
        <authorList>
            <person name="Hornung B."/>
        </authorList>
    </citation>
    <scope>NUCLEOTIDE SEQUENCE [LARGE SCALE GENOMIC DNA]</scope>
</reference>
<feature type="transmembrane region" description="Helical" evidence="5">
    <location>
        <begin position="111"/>
        <end position="132"/>
    </location>
</feature>
<keyword evidence="4 5" id="KW-0472">Membrane</keyword>
<dbReference type="EMBL" id="OMOH01000007">
    <property type="protein sequence ID" value="SPF68960.1"/>
    <property type="molecule type" value="Genomic_DNA"/>
</dbReference>
<dbReference type="Gene3D" id="1.20.1720.10">
    <property type="entry name" value="Multidrug resistance protein D"/>
    <property type="match status" value="1"/>
</dbReference>
<keyword evidence="3 5" id="KW-1133">Transmembrane helix</keyword>
<keyword evidence="8" id="KW-1185">Reference proteome</keyword>
<evidence type="ECO:0000256" key="2">
    <source>
        <dbReference type="ARBA" id="ARBA00022692"/>
    </source>
</evidence>
<evidence type="ECO:0000256" key="1">
    <source>
        <dbReference type="ARBA" id="ARBA00004651"/>
    </source>
</evidence>
<dbReference type="InterPro" id="IPR020846">
    <property type="entry name" value="MFS_dom"/>
</dbReference>
<feature type="transmembrane region" description="Helical" evidence="5">
    <location>
        <begin position="237"/>
        <end position="263"/>
    </location>
</feature>